<accession>A0A814PZX8</accession>
<dbReference type="Proteomes" id="UP000677228">
    <property type="component" value="Unassembled WGS sequence"/>
</dbReference>
<name>A0A814PZX8_9BILA</name>
<sequence length="569" mass="68399">MDVSVFENLSNELFMEIFEYFDGYNLYHAFINLNMRINRILQNSQIRVNFMGIDKKHIFDYYCTTVLPFFETIMSLKLQSMHMKIFTRLFDFERLTLLQSLTLDTIELNEMKKHVLPKLPTLSNIRFLKIFDFTNEFEELEDNIHQVVFKLPNLLHCHLPYCRFLSSSFATNIKHLKIHFHSFNDLIKLFNYIPSIEYLNVCLHRDVLNNDVDSFMPQFQSKLKYLKISVVNIKFDLIEILLSNLLHLQHLSFSAFNLEYVDGRRWVYLLSNYLTDLKRFQFDVKYCCLPKSFLGNISRIILTFQTEYWLEHQWYFVFNYCPLHEDFHFYSYPCKEKLYVTEMNIFQSKVPQMSDIYDYVDELYVTLSDMENDFEGLKNTIGSGYWTSNGSAFQNAHTLVLSNPEIYEPNNFSPSIKLLKDLNQLIIWPKLKHLSYFYRFEYLEVVLQHASNIVSLDLHEKEYFLKITKCYPKIEKFRFEEGFLTYEDIEQVCRVFPNIKHFTLCIESLERVYAILPALFEKCRSLNYICIFSDLKEFDSASFVEYASKIMKNFVFGNNRFRLWIWCEQ</sequence>
<dbReference type="AlphaFoldDB" id="A0A814PZX8"/>
<dbReference type="OrthoDB" id="10011075at2759"/>
<organism evidence="2 5">
    <name type="scientific">Didymodactylos carnosus</name>
    <dbReference type="NCBI Taxonomy" id="1234261"/>
    <lineage>
        <taxon>Eukaryota</taxon>
        <taxon>Metazoa</taxon>
        <taxon>Spiralia</taxon>
        <taxon>Gnathifera</taxon>
        <taxon>Rotifera</taxon>
        <taxon>Eurotatoria</taxon>
        <taxon>Bdelloidea</taxon>
        <taxon>Philodinida</taxon>
        <taxon>Philodinidae</taxon>
        <taxon>Didymodactylos</taxon>
    </lineage>
</organism>
<dbReference type="Proteomes" id="UP000682733">
    <property type="component" value="Unassembled WGS sequence"/>
</dbReference>
<dbReference type="EMBL" id="CAJNOQ010005820">
    <property type="protein sequence ID" value="CAF1112787.1"/>
    <property type="molecule type" value="Genomic_DNA"/>
</dbReference>
<dbReference type="Proteomes" id="UP000663829">
    <property type="component" value="Unassembled WGS sequence"/>
</dbReference>
<protein>
    <recommendedName>
        <fullName evidence="6">F-box domain-containing protein</fullName>
    </recommendedName>
</protein>
<keyword evidence="5" id="KW-1185">Reference proteome</keyword>
<evidence type="ECO:0000313" key="4">
    <source>
        <dbReference type="EMBL" id="CAF3876984.1"/>
    </source>
</evidence>
<dbReference type="SUPFAM" id="SSF52047">
    <property type="entry name" value="RNI-like"/>
    <property type="match status" value="1"/>
</dbReference>
<dbReference type="EMBL" id="CAJOBA010003740">
    <property type="protein sequence ID" value="CAF3691358.1"/>
    <property type="molecule type" value="Genomic_DNA"/>
</dbReference>
<reference evidence="2" key="1">
    <citation type="submission" date="2021-02" db="EMBL/GenBank/DDBJ databases">
        <authorList>
            <person name="Nowell W R."/>
        </authorList>
    </citation>
    <scope>NUCLEOTIDE SEQUENCE</scope>
</reference>
<evidence type="ECO:0000313" key="3">
    <source>
        <dbReference type="EMBL" id="CAF3691358.1"/>
    </source>
</evidence>
<comment type="caution">
    <text evidence="2">The sequence shown here is derived from an EMBL/GenBank/DDBJ whole genome shotgun (WGS) entry which is preliminary data.</text>
</comment>
<evidence type="ECO:0000313" key="2">
    <source>
        <dbReference type="EMBL" id="CAF1112787.1"/>
    </source>
</evidence>
<evidence type="ECO:0000313" key="1">
    <source>
        <dbReference type="EMBL" id="CAF0912496.1"/>
    </source>
</evidence>
<proteinExistence type="predicted"/>
<dbReference type="InterPro" id="IPR032675">
    <property type="entry name" value="LRR_dom_sf"/>
</dbReference>
<dbReference type="Proteomes" id="UP000681722">
    <property type="component" value="Unassembled WGS sequence"/>
</dbReference>
<evidence type="ECO:0000313" key="5">
    <source>
        <dbReference type="Proteomes" id="UP000663829"/>
    </source>
</evidence>
<dbReference type="Gene3D" id="3.80.10.10">
    <property type="entry name" value="Ribonuclease Inhibitor"/>
    <property type="match status" value="2"/>
</dbReference>
<dbReference type="EMBL" id="CAJNOK010003739">
    <property type="protein sequence ID" value="CAF0912496.1"/>
    <property type="molecule type" value="Genomic_DNA"/>
</dbReference>
<evidence type="ECO:0008006" key="6">
    <source>
        <dbReference type="Google" id="ProtNLM"/>
    </source>
</evidence>
<dbReference type="EMBL" id="CAJOBC010005820">
    <property type="protein sequence ID" value="CAF3876984.1"/>
    <property type="molecule type" value="Genomic_DNA"/>
</dbReference>
<gene>
    <name evidence="2" type="ORF">GPM918_LOCUS19313</name>
    <name evidence="1" type="ORF">OVA965_LOCUS10196</name>
    <name evidence="4" type="ORF">SRO942_LOCUS19310</name>
    <name evidence="3" type="ORF">TMI583_LOCUS10192</name>
</gene>